<proteinExistence type="predicted"/>
<dbReference type="AlphaFoldDB" id="A0A375FMB4"/>
<evidence type="ECO:0000256" key="1">
    <source>
        <dbReference type="SAM" id="MobiDB-lite"/>
    </source>
</evidence>
<name>A0A375FMB4_9BURK</name>
<feature type="region of interest" description="Disordered" evidence="1">
    <location>
        <begin position="1"/>
        <end position="34"/>
    </location>
</feature>
<gene>
    <name evidence="2" type="ORF">CO2235_U780015</name>
</gene>
<comment type="caution">
    <text evidence="2">The sequence shown here is derived from an EMBL/GenBank/DDBJ whole genome shotgun (WGS) entry which is preliminary data.</text>
</comment>
<evidence type="ECO:0000313" key="2">
    <source>
        <dbReference type="EMBL" id="SPC08035.1"/>
    </source>
</evidence>
<dbReference type="Proteomes" id="UP000256862">
    <property type="component" value="Unassembled WGS sequence"/>
</dbReference>
<organism evidence="2 3">
    <name type="scientific">Cupriavidus oxalaticus</name>
    <dbReference type="NCBI Taxonomy" id="96344"/>
    <lineage>
        <taxon>Bacteria</taxon>
        <taxon>Pseudomonadati</taxon>
        <taxon>Pseudomonadota</taxon>
        <taxon>Betaproteobacteria</taxon>
        <taxon>Burkholderiales</taxon>
        <taxon>Burkholderiaceae</taxon>
        <taxon>Cupriavidus</taxon>
    </lineage>
</organism>
<evidence type="ECO:0000313" key="3">
    <source>
        <dbReference type="Proteomes" id="UP000256862"/>
    </source>
</evidence>
<protein>
    <submittedName>
        <fullName evidence="2">Uncharacterized protein</fullName>
    </submittedName>
</protein>
<reference evidence="3" key="1">
    <citation type="submission" date="2018-01" db="EMBL/GenBank/DDBJ databases">
        <authorList>
            <person name="Gaut B.S."/>
            <person name="Morton B.R."/>
            <person name="Clegg M.T."/>
            <person name="Duvall M.R."/>
        </authorList>
    </citation>
    <scope>NUCLEOTIDE SEQUENCE [LARGE SCALE GENOMIC DNA]</scope>
</reference>
<dbReference type="EMBL" id="OGUS01000085">
    <property type="protein sequence ID" value="SPC08035.1"/>
    <property type="molecule type" value="Genomic_DNA"/>
</dbReference>
<accession>A0A375FMB4</accession>
<sequence length="75" mass="8668">MAVAAAEHGPLVQESTSFYEVRPAEPRQRERHLHPQNRIAGGEFAAWLVFDFLRRLVILFKPWPAPQTRPTFRTA</sequence>